<protein>
    <submittedName>
        <fullName evidence="1">Uncharacterized protein</fullName>
    </submittedName>
</protein>
<evidence type="ECO:0000313" key="2">
    <source>
        <dbReference type="Proteomes" id="UP001634394"/>
    </source>
</evidence>
<dbReference type="Proteomes" id="UP001634394">
    <property type="component" value="Unassembled WGS sequence"/>
</dbReference>
<sequence>MKKRLFKKAKYLTGSSSSSNITSTDIAVEPAVAKTKKRIVTTHDKKKKIVLLFQVAALPAKPLSPIITVLHTPIYGSVASLNLEVDRPASPLISHLTLFLEQLSAHHPIFYKKI</sequence>
<proteinExistence type="predicted"/>
<accession>A0ABD3UYB6</accession>
<reference evidence="1 2" key="1">
    <citation type="submission" date="2024-11" db="EMBL/GenBank/DDBJ databases">
        <title>Chromosome-level genome assembly of the freshwater bivalve Anodonta woodiana.</title>
        <authorList>
            <person name="Chen X."/>
        </authorList>
    </citation>
    <scope>NUCLEOTIDE SEQUENCE [LARGE SCALE GENOMIC DNA]</scope>
    <source>
        <strain evidence="1">MN2024</strain>
        <tissue evidence="1">Gills</tissue>
    </source>
</reference>
<dbReference type="AlphaFoldDB" id="A0ABD3UYB6"/>
<organism evidence="1 2">
    <name type="scientific">Sinanodonta woodiana</name>
    <name type="common">Chinese pond mussel</name>
    <name type="synonym">Anodonta woodiana</name>
    <dbReference type="NCBI Taxonomy" id="1069815"/>
    <lineage>
        <taxon>Eukaryota</taxon>
        <taxon>Metazoa</taxon>
        <taxon>Spiralia</taxon>
        <taxon>Lophotrochozoa</taxon>
        <taxon>Mollusca</taxon>
        <taxon>Bivalvia</taxon>
        <taxon>Autobranchia</taxon>
        <taxon>Heteroconchia</taxon>
        <taxon>Palaeoheterodonta</taxon>
        <taxon>Unionida</taxon>
        <taxon>Unionoidea</taxon>
        <taxon>Unionidae</taxon>
        <taxon>Unioninae</taxon>
        <taxon>Sinanodonta</taxon>
    </lineage>
</organism>
<dbReference type="EMBL" id="JBJQND010000014">
    <property type="protein sequence ID" value="KAL3854217.1"/>
    <property type="molecule type" value="Genomic_DNA"/>
</dbReference>
<comment type="caution">
    <text evidence="1">The sequence shown here is derived from an EMBL/GenBank/DDBJ whole genome shotgun (WGS) entry which is preliminary data.</text>
</comment>
<name>A0ABD3UYB6_SINWO</name>
<gene>
    <name evidence="1" type="ORF">ACJMK2_013494</name>
</gene>
<evidence type="ECO:0000313" key="1">
    <source>
        <dbReference type="EMBL" id="KAL3854217.1"/>
    </source>
</evidence>
<keyword evidence="2" id="KW-1185">Reference proteome</keyword>